<comment type="caution">
    <text evidence="2">The sequence shown here is derived from an EMBL/GenBank/DDBJ whole genome shotgun (WGS) entry which is preliminary data.</text>
</comment>
<accession>A0A9X2RKS3</accession>
<evidence type="ECO:0000313" key="2">
    <source>
        <dbReference type="EMBL" id="MCQ8186078.1"/>
    </source>
</evidence>
<protein>
    <submittedName>
        <fullName evidence="2">Uncharacterized protein</fullName>
    </submittedName>
</protein>
<name>A0A9X2RKS3_9PROT</name>
<feature type="signal peptide" evidence="1">
    <location>
        <begin position="1"/>
        <end position="35"/>
    </location>
</feature>
<evidence type="ECO:0000256" key="1">
    <source>
        <dbReference type="SAM" id="SignalP"/>
    </source>
</evidence>
<dbReference type="EMBL" id="JANIBC010000011">
    <property type="protein sequence ID" value="MCQ8186078.1"/>
    <property type="molecule type" value="Genomic_DNA"/>
</dbReference>
<keyword evidence="1" id="KW-0732">Signal</keyword>
<organism evidence="2 3">
    <name type="scientific">Parvularcula maris</name>
    <dbReference type="NCBI Taxonomy" id="2965077"/>
    <lineage>
        <taxon>Bacteria</taxon>
        <taxon>Pseudomonadati</taxon>
        <taxon>Pseudomonadota</taxon>
        <taxon>Alphaproteobacteria</taxon>
        <taxon>Parvularculales</taxon>
        <taxon>Parvularculaceae</taxon>
        <taxon>Parvularcula</taxon>
    </lineage>
</organism>
<gene>
    <name evidence="2" type="ORF">NOG11_11830</name>
</gene>
<evidence type="ECO:0000313" key="3">
    <source>
        <dbReference type="Proteomes" id="UP001142610"/>
    </source>
</evidence>
<dbReference type="AlphaFoldDB" id="A0A9X2RKS3"/>
<reference evidence="2" key="1">
    <citation type="submission" date="2022-07" db="EMBL/GenBank/DDBJ databases">
        <title>Parvularcula maris sp. nov., an algicidal bacterium isolated from seawater.</title>
        <authorList>
            <person name="Li F."/>
        </authorList>
    </citation>
    <scope>NUCLEOTIDE SEQUENCE</scope>
    <source>
        <strain evidence="2">BGMRC 0090</strain>
    </source>
</reference>
<sequence length="396" mass="42952">MKMITTPEDGPSRRMRQAAVALGCAVAAWTALAHADEVPMAPESFSISDSSVAEFKEIEGREALCLEGDAFLTDHSLRSGSITVDVLNSGSRAFAQLIFGGIDEDNFETAYARLHKSGQPDALQYTPILNGESNWQLLRDEQAVGEYGKETWTTLRLDFTPHGASLRAGDQGLLKVDHLRLNGKGSKVGLKGLFSPCFSRLQVVGTANIGDAANPSRLRSEGSVQRWGLSATMPFAGFPPTLSKHNLSNHPWTVAEVDPDGTLFISRYRRKQAGGAFEENEVDVVYAGLSIDSVNDTTIPFSFDLSDKGAVYLNGRLLLVYDNSFRAKGPMFRGDFNLQAQTLLLPLQAGRNDLVIGIAERANGWGLAASFLREGSLKVEPLLVPHSAEVAQTDRP</sequence>
<feature type="chain" id="PRO_5040999136" evidence="1">
    <location>
        <begin position="36"/>
        <end position="396"/>
    </location>
</feature>
<dbReference type="Proteomes" id="UP001142610">
    <property type="component" value="Unassembled WGS sequence"/>
</dbReference>
<proteinExistence type="predicted"/>
<dbReference type="RefSeq" id="WP_256619973.1">
    <property type="nucleotide sequence ID" value="NZ_JANIBC010000011.1"/>
</dbReference>
<keyword evidence="3" id="KW-1185">Reference proteome</keyword>